<dbReference type="InterPro" id="IPR015797">
    <property type="entry name" value="NUDIX_hydrolase-like_dom_sf"/>
</dbReference>
<comment type="cofactor">
    <cofactor evidence="1">
        <name>Mn(2+)</name>
        <dbReference type="ChEBI" id="CHEBI:29035"/>
    </cofactor>
</comment>
<feature type="domain" description="Nudix hydrolase" evidence="7">
    <location>
        <begin position="22"/>
        <end position="223"/>
    </location>
</feature>
<evidence type="ECO:0000259" key="7">
    <source>
        <dbReference type="PROSITE" id="PS51462"/>
    </source>
</evidence>
<dbReference type="GO" id="GO:0016818">
    <property type="term" value="F:hydrolase activity, acting on acid anhydrides, in phosphorus-containing anhydrides"/>
    <property type="evidence" value="ECO:0007669"/>
    <property type="project" value="InterPro"/>
</dbReference>
<keyword evidence="3" id="KW-0479">Metal-binding</keyword>
<dbReference type="InterPro" id="IPR039121">
    <property type="entry name" value="NUDT19"/>
</dbReference>
<evidence type="ECO:0000256" key="5">
    <source>
        <dbReference type="ARBA" id="ARBA00022842"/>
    </source>
</evidence>
<name>A0A926NXK1_9HYPH</name>
<evidence type="ECO:0000313" key="9">
    <source>
        <dbReference type="Proteomes" id="UP000598467"/>
    </source>
</evidence>
<dbReference type="SUPFAM" id="SSF55811">
    <property type="entry name" value="Nudix"/>
    <property type="match status" value="1"/>
</dbReference>
<evidence type="ECO:0000256" key="1">
    <source>
        <dbReference type="ARBA" id="ARBA00001936"/>
    </source>
</evidence>
<dbReference type="AlphaFoldDB" id="A0A926NXK1"/>
<dbReference type="RefSeq" id="WP_190290595.1">
    <property type="nucleotide sequence ID" value="NZ_JABFCZ010000006.1"/>
</dbReference>
<keyword evidence="5" id="KW-0460">Magnesium</keyword>
<proteinExistence type="predicted"/>
<dbReference type="GO" id="GO:0046872">
    <property type="term" value="F:metal ion binding"/>
    <property type="evidence" value="ECO:0007669"/>
    <property type="project" value="UniProtKB-KW"/>
</dbReference>
<evidence type="ECO:0000256" key="4">
    <source>
        <dbReference type="ARBA" id="ARBA00022801"/>
    </source>
</evidence>
<protein>
    <submittedName>
        <fullName evidence="8">NUDIX hydrolase</fullName>
    </submittedName>
</protein>
<dbReference type="Proteomes" id="UP000598467">
    <property type="component" value="Unassembled WGS sequence"/>
</dbReference>
<dbReference type="PANTHER" id="PTHR12318:SF0">
    <property type="entry name" value="ACYL-COENZYME A DIPHOSPHATASE NUDT19"/>
    <property type="match status" value="1"/>
</dbReference>
<comment type="cofactor">
    <cofactor evidence="2">
        <name>Mg(2+)</name>
        <dbReference type="ChEBI" id="CHEBI:18420"/>
    </cofactor>
</comment>
<dbReference type="InterPro" id="IPR000086">
    <property type="entry name" value="NUDIX_hydrolase_dom"/>
</dbReference>
<dbReference type="PANTHER" id="PTHR12318">
    <property type="entry name" value="TESTOSTERONE-REGULATED PROTEIN RP2"/>
    <property type="match status" value="1"/>
</dbReference>
<dbReference type="Gene3D" id="3.90.79.10">
    <property type="entry name" value="Nucleoside Triphosphate Pyrophosphohydrolase"/>
    <property type="match status" value="1"/>
</dbReference>
<evidence type="ECO:0000256" key="6">
    <source>
        <dbReference type="ARBA" id="ARBA00023211"/>
    </source>
</evidence>
<evidence type="ECO:0000256" key="3">
    <source>
        <dbReference type="ARBA" id="ARBA00022723"/>
    </source>
</evidence>
<comment type="caution">
    <text evidence="8">The sequence shown here is derived from an EMBL/GenBank/DDBJ whole genome shotgun (WGS) entry which is preliminary data.</text>
</comment>
<keyword evidence="6" id="KW-0464">Manganese</keyword>
<dbReference type="EMBL" id="JABFCZ010000006">
    <property type="protein sequence ID" value="MBD1545925.1"/>
    <property type="molecule type" value="Genomic_DNA"/>
</dbReference>
<dbReference type="PROSITE" id="PS51462">
    <property type="entry name" value="NUDIX"/>
    <property type="match status" value="1"/>
</dbReference>
<gene>
    <name evidence="8" type="ORF">HK439_06595</name>
</gene>
<evidence type="ECO:0000313" key="8">
    <source>
        <dbReference type="EMBL" id="MBD1545925.1"/>
    </source>
</evidence>
<accession>A0A926NXK1</accession>
<sequence>MTAKPKINLSKDEQAGKFPYIRPRDASTLLILDKTAAGPFRVLMGRRHMGHAFMPGKFVFPGGRLDPGDSRVNVATSYDPVVEEKLSAQMKGPKSAARVRALALAAVRETYEEAGIFIGVKRDGAENGPRPRIGKGFEAFEERGIELDLTPFRMVARAITPPQRPRRFDARFLAVWGDAIAGQLESGMGPSGELEDVEWLTLDEAREKEIPAITKQILADLEDRLVGDPKLAPETPVPFYFYRGGGFRREQI</sequence>
<keyword evidence="4 8" id="KW-0378">Hydrolase</keyword>
<evidence type="ECO:0000256" key="2">
    <source>
        <dbReference type="ARBA" id="ARBA00001946"/>
    </source>
</evidence>
<organism evidence="8 9">
    <name type="scientific">Roseibium aggregatum</name>
    <dbReference type="NCBI Taxonomy" id="187304"/>
    <lineage>
        <taxon>Bacteria</taxon>
        <taxon>Pseudomonadati</taxon>
        <taxon>Pseudomonadota</taxon>
        <taxon>Alphaproteobacteria</taxon>
        <taxon>Hyphomicrobiales</taxon>
        <taxon>Stappiaceae</taxon>
        <taxon>Roseibium</taxon>
    </lineage>
</organism>
<reference evidence="8" key="1">
    <citation type="submission" date="2020-05" db="EMBL/GenBank/DDBJ databases">
        <title>Identification of trans-AT polyketide cluster in two marine bacteria, producers of a novel glutaramide-containing polyketide sesbanimide D and analogs.</title>
        <authorList>
            <person name="Kacar D."/>
            <person name="Rodriguez P."/>
            <person name="Canedo L."/>
            <person name="Gonzalez E."/>
            <person name="Galan B."/>
            <person name="De La Calle F."/>
            <person name="Garcia J.L."/>
        </authorList>
    </citation>
    <scope>NUCLEOTIDE SEQUENCE</scope>
    <source>
        <strain evidence="8">PHM038</strain>
    </source>
</reference>